<evidence type="ECO:0000256" key="5">
    <source>
        <dbReference type="ARBA" id="ARBA00023136"/>
    </source>
</evidence>
<dbReference type="Pfam" id="PF00482">
    <property type="entry name" value="T2SSF"/>
    <property type="match status" value="1"/>
</dbReference>
<evidence type="ECO:0000256" key="3">
    <source>
        <dbReference type="ARBA" id="ARBA00022692"/>
    </source>
</evidence>
<evidence type="ECO:0000256" key="6">
    <source>
        <dbReference type="SAM" id="Phobius"/>
    </source>
</evidence>
<dbReference type="PANTHER" id="PTHR35402">
    <property type="entry name" value="INTEGRAL MEMBRANE PROTEIN-RELATED"/>
    <property type="match status" value="1"/>
</dbReference>
<evidence type="ECO:0000259" key="7">
    <source>
        <dbReference type="Pfam" id="PF00482"/>
    </source>
</evidence>
<feature type="domain" description="Type II secretion system protein GspF" evidence="7">
    <location>
        <begin position="99"/>
        <end position="221"/>
    </location>
</feature>
<protein>
    <submittedName>
        <fullName evidence="8">Type II secretion system F family protein</fullName>
    </submittedName>
</protein>
<feature type="transmembrane region" description="Helical" evidence="6">
    <location>
        <begin position="308"/>
        <end position="331"/>
    </location>
</feature>
<dbReference type="PANTHER" id="PTHR35402:SF1">
    <property type="entry name" value="TYPE II SECRETION SYSTEM PROTEIN GSPF DOMAIN-CONTAINING PROTEIN"/>
    <property type="match status" value="1"/>
</dbReference>
<dbReference type="InterPro" id="IPR018076">
    <property type="entry name" value="T2SS_GspF_dom"/>
</dbReference>
<comment type="subcellular location">
    <subcellularLocation>
        <location evidence="1">Cell membrane</location>
        <topology evidence="1">Multi-pass membrane protein</topology>
    </subcellularLocation>
</comment>
<accession>A0A8T4LH17</accession>
<feature type="transmembrane region" description="Helical" evidence="6">
    <location>
        <begin position="34"/>
        <end position="55"/>
    </location>
</feature>
<gene>
    <name evidence="8" type="ORF">J4215_06410</name>
</gene>
<feature type="transmembrane region" description="Helical" evidence="6">
    <location>
        <begin position="61"/>
        <end position="80"/>
    </location>
</feature>
<evidence type="ECO:0000256" key="2">
    <source>
        <dbReference type="ARBA" id="ARBA00022475"/>
    </source>
</evidence>
<evidence type="ECO:0000313" key="8">
    <source>
        <dbReference type="EMBL" id="MBS3062186.1"/>
    </source>
</evidence>
<organism evidence="8 9">
    <name type="scientific">Candidatus Iainarchaeum sp</name>
    <dbReference type="NCBI Taxonomy" id="3101447"/>
    <lineage>
        <taxon>Archaea</taxon>
        <taxon>Candidatus Iainarchaeota</taxon>
        <taxon>Candidatus Iainarchaeia</taxon>
        <taxon>Candidatus Iainarchaeales</taxon>
        <taxon>Candidatus Iainarchaeaceae</taxon>
        <taxon>Candidatus Iainarchaeum</taxon>
    </lineage>
</organism>
<dbReference type="Gene3D" id="1.20.81.30">
    <property type="entry name" value="Type II secretion system (T2SS), domain F"/>
    <property type="match status" value="1"/>
</dbReference>
<dbReference type="Proteomes" id="UP000675968">
    <property type="component" value="Unassembled WGS sequence"/>
</dbReference>
<name>A0A8T4LH17_9ARCH</name>
<keyword evidence="3 6" id="KW-0812">Transmembrane</keyword>
<evidence type="ECO:0000313" key="9">
    <source>
        <dbReference type="Proteomes" id="UP000675968"/>
    </source>
</evidence>
<keyword evidence="5 6" id="KW-0472">Membrane</keyword>
<dbReference type="AlphaFoldDB" id="A0A8T4LH17"/>
<evidence type="ECO:0000256" key="1">
    <source>
        <dbReference type="ARBA" id="ARBA00004651"/>
    </source>
</evidence>
<feature type="transmembrane region" description="Helical" evidence="6">
    <location>
        <begin position="274"/>
        <end position="296"/>
    </location>
</feature>
<reference evidence="8" key="2">
    <citation type="submission" date="2021-05" db="EMBL/GenBank/DDBJ databases">
        <title>Protein family content uncovers lineage relationships and bacterial pathway maintenance mechanisms in DPANN archaea.</title>
        <authorList>
            <person name="Castelle C.J."/>
            <person name="Meheust R."/>
            <person name="Jaffe A.L."/>
            <person name="Seitz K."/>
            <person name="Gong X."/>
            <person name="Baker B.J."/>
            <person name="Banfield J.F."/>
        </authorList>
    </citation>
    <scope>NUCLEOTIDE SEQUENCE</scope>
    <source>
        <strain evidence="8">RIFCSPLOWO2_01_FULL_AR10_48_17</strain>
    </source>
</reference>
<keyword evidence="2" id="KW-1003">Cell membrane</keyword>
<reference evidence="8" key="1">
    <citation type="submission" date="2021-03" db="EMBL/GenBank/DDBJ databases">
        <authorList>
            <person name="Jaffe A."/>
        </authorList>
    </citation>
    <scope>NUCLEOTIDE SEQUENCE</scope>
    <source>
        <strain evidence="8">RIFCSPLOWO2_01_FULL_AR10_48_17</strain>
    </source>
</reference>
<evidence type="ECO:0000256" key="4">
    <source>
        <dbReference type="ARBA" id="ARBA00022989"/>
    </source>
</evidence>
<dbReference type="InterPro" id="IPR056569">
    <property type="entry name" value="ArlJ-like"/>
</dbReference>
<sequence>MAYQRIARLIPSHIADEVRRNLRYVGINIDADKFLGFLLAYGLALSFGVAINLYLFFQLSFPVVFVVSFLMFFGGAYLWLSLRAEGKGRFVEGVLPDALQLIASNIKSGMTTERALFVSARPEFGPLETELKNASKEILAGQTLERALENMGANIRSTVFQRTMWLIARGIQSGGQIADLLIQLGDDIREQKAVQDESRAETSMYIVLIFISAALGAPILFGISSFIVQILANQLASLTGGGIGDLASGSSASGNLQIIVKMVSGERKGLSPEFVVNFSIVALFVTSIFAALTLGAINTGKEKNGIKFIPFILIVGLVLFFVIRLVLQGIFGDLLKT</sequence>
<comment type="caution">
    <text evidence="8">The sequence shown here is derived from an EMBL/GenBank/DDBJ whole genome shotgun (WGS) entry which is preliminary data.</text>
</comment>
<keyword evidence="4 6" id="KW-1133">Transmembrane helix</keyword>
<dbReference type="GO" id="GO:0005886">
    <property type="term" value="C:plasma membrane"/>
    <property type="evidence" value="ECO:0007669"/>
    <property type="project" value="UniProtKB-SubCell"/>
</dbReference>
<proteinExistence type="predicted"/>
<dbReference type="EMBL" id="JAGVWC010000014">
    <property type="protein sequence ID" value="MBS3062186.1"/>
    <property type="molecule type" value="Genomic_DNA"/>
</dbReference>
<dbReference type="InterPro" id="IPR042094">
    <property type="entry name" value="T2SS_GspF_sf"/>
</dbReference>
<feature type="transmembrane region" description="Helical" evidence="6">
    <location>
        <begin position="205"/>
        <end position="232"/>
    </location>
</feature>